<comment type="caution">
    <text evidence="2">The sequence shown here is derived from an EMBL/GenBank/DDBJ whole genome shotgun (WGS) entry which is preliminary data.</text>
</comment>
<organism evidence="2 3">
    <name type="scientific">Pseudonocardia parietis</name>
    <dbReference type="NCBI Taxonomy" id="570936"/>
    <lineage>
        <taxon>Bacteria</taxon>
        <taxon>Bacillati</taxon>
        <taxon>Actinomycetota</taxon>
        <taxon>Actinomycetes</taxon>
        <taxon>Pseudonocardiales</taxon>
        <taxon>Pseudonocardiaceae</taxon>
        <taxon>Pseudonocardia</taxon>
    </lineage>
</organism>
<gene>
    <name evidence="2" type="ORF">JOF36_007431</name>
</gene>
<evidence type="ECO:0000256" key="1">
    <source>
        <dbReference type="SAM" id="MobiDB-lite"/>
    </source>
</evidence>
<accession>A0ABS4W6B4</accession>
<dbReference type="EMBL" id="JAGINU010000004">
    <property type="protein sequence ID" value="MBP2371658.1"/>
    <property type="molecule type" value="Genomic_DNA"/>
</dbReference>
<evidence type="ECO:0000313" key="3">
    <source>
        <dbReference type="Proteomes" id="UP001519295"/>
    </source>
</evidence>
<protein>
    <submittedName>
        <fullName evidence="2">Uncharacterized protein</fullName>
    </submittedName>
</protein>
<dbReference type="Proteomes" id="UP001519295">
    <property type="component" value="Unassembled WGS sequence"/>
</dbReference>
<evidence type="ECO:0000313" key="2">
    <source>
        <dbReference type="EMBL" id="MBP2371658.1"/>
    </source>
</evidence>
<feature type="region of interest" description="Disordered" evidence="1">
    <location>
        <begin position="118"/>
        <end position="180"/>
    </location>
</feature>
<keyword evidence="3" id="KW-1185">Reference proteome</keyword>
<reference evidence="2 3" key="1">
    <citation type="submission" date="2021-03" db="EMBL/GenBank/DDBJ databases">
        <title>Sequencing the genomes of 1000 actinobacteria strains.</title>
        <authorList>
            <person name="Klenk H.-P."/>
        </authorList>
    </citation>
    <scope>NUCLEOTIDE SEQUENCE [LARGE SCALE GENOMIC DNA]</scope>
    <source>
        <strain evidence="2 3">DSM 45256</strain>
    </source>
</reference>
<proteinExistence type="predicted"/>
<name>A0ABS4W6B4_9PSEU</name>
<feature type="compositionally biased region" description="Low complexity" evidence="1">
    <location>
        <begin position="170"/>
        <end position="180"/>
    </location>
</feature>
<sequence length="180" mass="18763">MIAAQIRGSVKVRAQPENGWLDGDGDGVGLLALGEHLEQQFGAAAVEFHVAELVDAEQVDTAVAGDGLGELSFAGGLDQLDHQLRGQRVADPVALLRRGGPEPDEQVGLAGTGVADQAARLAGLDPRAAGERVDRGGVASKSKSSSHFSRGNPAALTRRAERRRSRSSHSESSSSARNPR</sequence>